<proteinExistence type="predicted"/>
<sequence length="118" mass="13370">MAASVGEEARLKAIRKKKEVIIFLIETMGDSSESSTRVVGRKMDDKLPEKISGKPTVRIYNRSRVPRLRWTNELHLCFVNAVRKLGGEDRATPKMILQMMNVKGLTVSHVKSHLQVII</sequence>
<dbReference type="EMBL" id="JARYMX010000001">
    <property type="protein sequence ID" value="KAJ9566227.1"/>
    <property type="molecule type" value="Genomic_DNA"/>
</dbReference>
<dbReference type="Pfam" id="PF00249">
    <property type="entry name" value="Myb_DNA-binding"/>
    <property type="match status" value="1"/>
</dbReference>
<dbReference type="GO" id="GO:0003677">
    <property type="term" value="F:DNA binding"/>
    <property type="evidence" value="ECO:0007669"/>
    <property type="project" value="InterPro"/>
</dbReference>
<evidence type="ECO:0000256" key="3">
    <source>
        <dbReference type="ARBA" id="ARBA00023163"/>
    </source>
</evidence>
<dbReference type="SUPFAM" id="SSF46689">
    <property type="entry name" value="Homeodomain-like"/>
    <property type="match status" value="1"/>
</dbReference>
<evidence type="ECO:0000313" key="7">
    <source>
        <dbReference type="Proteomes" id="UP001172457"/>
    </source>
</evidence>
<dbReference type="PANTHER" id="PTHR31314:SF164">
    <property type="entry name" value="HTH MYB-TYPE DOMAIN-CONTAINING PROTEIN"/>
    <property type="match status" value="1"/>
</dbReference>
<organism evidence="6 7">
    <name type="scientific">Centaurea solstitialis</name>
    <name type="common">yellow star-thistle</name>
    <dbReference type="NCBI Taxonomy" id="347529"/>
    <lineage>
        <taxon>Eukaryota</taxon>
        <taxon>Viridiplantae</taxon>
        <taxon>Streptophyta</taxon>
        <taxon>Embryophyta</taxon>
        <taxon>Tracheophyta</taxon>
        <taxon>Spermatophyta</taxon>
        <taxon>Magnoliopsida</taxon>
        <taxon>eudicotyledons</taxon>
        <taxon>Gunneridae</taxon>
        <taxon>Pentapetalae</taxon>
        <taxon>asterids</taxon>
        <taxon>campanulids</taxon>
        <taxon>Asterales</taxon>
        <taxon>Asteraceae</taxon>
        <taxon>Carduoideae</taxon>
        <taxon>Cardueae</taxon>
        <taxon>Centaureinae</taxon>
        <taxon>Centaurea</taxon>
    </lineage>
</organism>
<comment type="subcellular location">
    <subcellularLocation>
        <location evidence="1">Nucleus</location>
    </subcellularLocation>
</comment>
<dbReference type="Gene3D" id="1.10.10.60">
    <property type="entry name" value="Homeodomain-like"/>
    <property type="match status" value="1"/>
</dbReference>
<dbReference type="FunFam" id="1.10.10.60:FF:000007">
    <property type="entry name" value="Two-component response regulator"/>
    <property type="match status" value="1"/>
</dbReference>
<keyword evidence="4" id="KW-0539">Nucleus</keyword>
<gene>
    <name evidence="6" type="ORF">OSB04_002193</name>
</gene>
<dbReference type="InterPro" id="IPR046955">
    <property type="entry name" value="PHR1-like"/>
</dbReference>
<dbReference type="InterPro" id="IPR009057">
    <property type="entry name" value="Homeodomain-like_sf"/>
</dbReference>
<dbReference type="Proteomes" id="UP001172457">
    <property type="component" value="Chromosome 1"/>
</dbReference>
<evidence type="ECO:0000256" key="2">
    <source>
        <dbReference type="ARBA" id="ARBA00023015"/>
    </source>
</evidence>
<dbReference type="GO" id="GO:0003700">
    <property type="term" value="F:DNA-binding transcription factor activity"/>
    <property type="evidence" value="ECO:0007669"/>
    <property type="project" value="InterPro"/>
</dbReference>
<name>A0AA38WMI6_9ASTR</name>
<comment type="caution">
    <text evidence="6">The sequence shown here is derived from an EMBL/GenBank/DDBJ whole genome shotgun (WGS) entry which is preliminary data.</text>
</comment>
<dbReference type="PROSITE" id="PS51294">
    <property type="entry name" value="HTH_MYB"/>
    <property type="match status" value="1"/>
</dbReference>
<dbReference type="InterPro" id="IPR001005">
    <property type="entry name" value="SANT/Myb"/>
</dbReference>
<keyword evidence="2" id="KW-0805">Transcription regulation</keyword>
<dbReference type="PANTHER" id="PTHR31314">
    <property type="entry name" value="MYB FAMILY TRANSCRIPTION FACTOR PHL7-LIKE"/>
    <property type="match status" value="1"/>
</dbReference>
<dbReference type="AlphaFoldDB" id="A0AA38WMI6"/>
<evidence type="ECO:0000313" key="6">
    <source>
        <dbReference type="EMBL" id="KAJ9566227.1"/>
    </source>
</evidence>
<evidence type="ECO:0000259" key="5">
    <source>
        <dbReference type="PROSITE" id="PS51294"/>
    </source>
</evidence>
<keyword evidence="3" id="KW-0804">Transcription</keyword>
<feature type="domain" description="HTH myb-type" evidence="5">
    <location>
        <begin position="62"/>
        <end position="118"/>
    </location>
</feature>
<protein>
    <recommendedName>
        <fullName evidence="5">HTH myb-type domain-containing protein</fullName>
    </recommendedName>
</protein>
<accession>A0AA38WMI6</accession>
<dbReference type="NCBIfam" id="TIGR01557">
    <property type="entry name" value="myb_SHAQKYF"/>
    <property type="match status" value="1"/>
</dbReference>
<evidence type="ECO:0000256" key="4">
    <source>
        <dbReference type="ARBA" id="ARBA00023242"/>
    </source>
</evidence>
<reference evidence="6" key="1">
    <citation type="submission" date="2023-03" db="EMBL/GenBank/DDBJ databases">
        <title>Chromosome-scale reference genome and RAD-based genetic map of yellow starthistle (Centaurea solstitialis) reveal putative structural variation and QTLs associated with invader traits.</title>
        <authorList>
            <person name="Reatini B."/>
            <person name="Cang F.A."/>
            <person name="Jiang Q."/>
            <person name="Mckibben M.T.W."/>
            <person name="Barker M.S."/>
            <person name="Rieseberg L.H."/>
            <person name="Dlugosch K.M."/>
        </authorList>
    </citation>
    <scope>NUCLEOTIDE SEQUENCE</scope>
    <source>
        <strain evidence="6">CAN-66</strain>
        <tissue evidence="6">Leaf</tissue>
    </source>
</reference>
<dbReference type="InterPro" id="IPR017930">
    <property type="entry name" value="Myb_dom"/>
</dbReference>
<keyword evidence="7" id="KW-1185">Reference proteome</keyword>
<dbReference type="InterPro" id="IPR006447">
    <property type="entry name" value="Myb_dom_plants"/>
</dbReference>
<evidence type="ECO:0000256" key="1">
    <source>
        <dbReference type="ARBA" id="ARBA00004123"/>
    </source>
</evidence>
<dbReference type="GO" id="GO:0005634">
    <property type="term" value="C:nucleus"/>
    <property type="evidence" value="ECO:0007669"/>
    <property type="project" value="UniProtKB-SubCell"/>
</dbReference>